<dbReference type="EC" id="2.7.7.2" evidence="3"/>
<keyword evidence="5" id="KW-0288">FMN</keyword>
<evidence type="ECO:0000256" key="3">
    <source>
        <dbReference type="ARBA" id="ARBA00012393"/>
    </source>
</evidence>
<evidence type="ECO:0000313" key="13">
    <source>
        <dbReference type="EMBL" id="AEA28163.1"/>
    </source>
</evidence>
<comment type="pathway">
    <text evidence="1">Cofactor biosynthesis; FAD biosynthesis; FAD from FMN: step 1/1.</text>
</comment>
<keyword evidence="10" id="KW-0067">ATP-binding</keyword>
<evidence type="ECO:0000256" key="11">
    <source>
        <dbReference type="ARBA" id="ARBA00049494"/>
    </source>
</evidence>
<dbReference type="GO" id="GO:0008531">
    <property type="term" value="F:riboflavin kinase activity"/>
    <property type="evidence" value="ECO:0007669"/>
    <property type="project" value="UniProtKB-UniRule"/>
</dbReference>
<evidence type="ECO:0000256" key="5">
    <source>
        <dbReference type="ARBA" id="ARBA00022643"/>
    </source>
</evidence>
<evidence type="ECO:0000256" key="1">
    <source>
        <dbReference type="ARBA" id="ARBA00004726"/>
    </source>
</evidence>
<name>F4CK57_PSEUX</name>
<evidence type="ECO:0000256" key="8">
    <source>
        <dbReference type="ARBA" id="ARBA00022741"/>
    </source>
</evidence>
<evidence type="ECO:0000256" key="9">
    <source>
        <dbReference type="ARBA" id="ARBA00022827"/>
    </source>
</evidence>
<sequence length="279" mass="29052">MSRSALLDPVLAPVWRGLGEIPDGWGRCVVTLGVFDGVHRGHAHLIGSAVRLGRARRLPTVLVTFDPHPAKVLGLPRDTAALSTVERRAELAHQLGVDAVCVVPFTAALARVEAGDFAAQVLVGALHADAVVVGSNFTFGHRGTGDVDALRRLGEEHGFSTHPVGLLHAVGTPCSSTYIRGCLARGDVVAAARALGRPHRVDGVLFLAGEVVGAEVVVAEGAAVPAPGRYVGRLTGTVGRPVDLEVTAAGRLFVRLPGRAADLAGQSVAVDFLRRGEDR</sequence>
<dbReference type="RefSeq" id="WP_013678054.1">
    <property type="nucleotide sequence ID" value="NC_015312.1"/>
</dbReference>
<dbReference type="UniPathway" id="UPA00276">
    <property type="reaction ID" value="UER00406"/>
</dbReference>
<dbReference type="STRING" id="675635.Psed_6054"/>
<evidence type="ECO:0000256" key="10">
    <source>
        <dbReference type="ARBA" id="ARBA00022840"/>
    </source>
</evidence>
<feature type="domain" description="FAD synthetase" evidence="12">
    <location>
        <begin position="26"/>
        <end position="177"/>
    </location>
</feature>
<dbReference type="EMBL" id="CP002593">
    <property type="protein sequence ID" value="AEA28163.1"/>
    <property type="molecule type" value="Genomic_DNA"/>
</dbReference>
<keyword evidence="6 13" id="KW-0808">Transferase</keyword>
<reference evidence="13 14" key="1">
    <citation type="journal article" date="2011" name="J. Bacteriol.">
        <title>Genome sequence of the 1,4-dioxane-degrading Pseudonocardia dioxanivorans strain CB1190.</title>
        <authorList>
            <person name="Sales C.M."/>
            <person name="Mahendra S."/>
            <person name="Grostern A."/>
            <person name="Parales R.E."/>
            <person name="Goodwin L.A."/>
            <person name="Woyke T."/>
            <person name="Nolan M."/>
            <person name="Lapidus A."/>
            <person name="Chertkov O."/>
            <person name="Ovchinnikova G."/>
            <person name="Sczyrba A."/>
            <person name="Alvarez-Cohen L."/>
        </authorList>
    </citation>
    <scope>NUCLEOTIDE SEQUENCE [LARGE SCALE GENOMIC DNA]</scope>
    <source>
        <strain evidence="14">ATCC 55486 / DSM 44775 / JCM 13855 / CB1190</strain>
    </source>
</reference>
<gene>
    <name evidence="13" type="ordered locus">Psed_6054</name>
</gene>
<dbReference type="GO" id="GO:0005524">
    <property type="term" value="F:ATP binding"/>
    <property type="evidence" value="ECO:0007669"/>
    <property type="project" value="UniProtKB-UniRule"/>
</dbReference>
<comment type="catalytic activity">
    <reaction evidence="11">
        <text>FMN + ATP + H(+) = FAD + diphosphate</text>
        <dbReference type="Rhea" id="RHEA:17237"/>
        <dbReference type="ChEBI" id="CHEBI:15378"/>
        <dbReference type="ChEBI" id="CHEBI:30616"/>
        <dbReference type="ChEBI" id="CHEBI:33019"/>
        <dbReference type="ChEBI" id="CHEBI:57692"/>
        <dbReference type="ChEBI" id="CHEBI:58210"/>
        <dbReference type="EC" id="2.7.7.2"/>
    </reaction>
</comment>
<dbReference type="PANTHER" id="PTHR22749">
    <property type="entry name" value="RIBOFLAVIN KINASE/FMN ADENYLYLTRANSFERASE"/>
    <property type="match status" value="1"/>
</dbReference>
<dbReference type="Pfam" id="PF06574">
    <property type="entry name" value="FAD_syn"/>
    <property type="match status" value="1"/>
</dbReference>
<evidence type="ECO:0000313" key="14">
    <source>
        <dbReference type="Proteomes" id="UP000007809"/>
    </source>
</evidence>
<dbReference type="AlphaFoldDB" id="F4CK57"/>
<dbReference type="InterPro" id="IPR014729">
    <property type="entry name" value="Rossmann-like_a/b/a_fold"/>
</dbReference>
<dbReference type="GO" id="GO:0009231">
    <property type="term" value="P:riboflavin biosynthetic process"/>
    <property type="evidence" value="ECO:0007669"/>
    <property type="project" value="InterPro"/>
</dbReference>
<keyword evidence="9" id="KW-0274">FAD</keyword>
<dbReference type="FunFam" id="3.40.50.620:FF:000021">
    <property type="entry name" value="Riboflavin biosynthesis protein"/>
    <property type="match status" value="1"/>
</dbReference>
<dbReference type="Proteomes" id="UP000007809">
    <property type="component" value="Chromosome"/>
</dbReference>
<accession>F4CK57</accession>
<dbReference type="KEGG" id="pdx:Psed_6054"/>
<dbReference type="HOGENOM" id="CLU_048437_2_0_11"/>
<protein>
    <recommendedName>
        <fullName evidence="3">FAD synthase</fullName>
        <ecNumber evidence="3">2.7.7.2</ecNumber>
    </recommendedName>
</protein>
<dbReference type="PANTHER" id="PTHR22749:SF6">
    <property type="entry name" value="RIBOFLAVIN KINASE"/>
    <property type="match status" value="1"/>
</dbReference>
<dbReference type="UniPathway" id="UPA00277">
    <property type="reaction ID" value="UER00407"/>
</dbReference>
<dbReference type="SUPFAM" id="SSF52374">
    <property type="entry name" value="Nucleotidylyl transferase"/>
    <property type="match status" value="1"/>
</dbReference>
<evidence type="ECO:0000256" key="6">
    <source>
        <dbReference type="ARBA" id="ARBA00022679"/>
    </source>
</evidence>
<dbReference type="GO" id="GO:0009398">
    <property type="term" value="P:FMN biosynthetic process"/>
    <property type="evidence" value="ECO:0007669"/>
    <property type="project" value="UniProtKB-UniRule"/>
</dbReference>
<dbReference type="eggNOG" id="COG0196">
    <property type="taxonomic scope" value="Bacteria"/>
</dbReference>
<dbReference type="GO" id="GO:0006747">
    <property type="term" value="P:FAD biosynthetic process"/>
    <property type="evidence" value="ECO:0007669"/>
    <property type="project" value="UniProtKB-UniRule"/>
</dbReference>
<evidence type="ECO:0000256" key="4">
    <source>
        <dbReference type="ARBA" id="ARBA00022630"/>
    </source>
</evidence>
<dbReference type="GO" id="GO:0003919">
    <property type="term" value="F:FMN adenylyltransferase activity"/>
    <property type="evidence" value="ECO:0007669"/>
    <property type="project" value="UniProtKB-UniRule"/>
</dbReference>
<dbReference type="InterPro" id="IPR023468">
    <property type="entry name" value="Riboflavin_kinase"/>
</dbReference>
<organism evidence="13 14">
    <name type="scientific">Pseudonocardia dioxanivorans (strain ATCC 55486 / DSM 44775 / JCM 13855 / CB1190)</name>
    <dbReference type="NCBI Taxonomy" id="675635"/>
    <lineage>
        <taxon>Bacteria</taxon>
        <taxon>Bacillati</taxon>
        <taxon>Actinomycetota</taxon>
        <taxon>Actinomycetes</taxon>
        <taxon>Pseudonocardiales</taxon>
        <taxon>Pseudonocardiaceae</taxon>
        <taxon>Pseudonocardia</taxon>
    </lineage>
</organism>
<keyword evidence="7 13" id="KW-0548">Nucleotidyltransferase</keyword>
<evidence type="ECO:0000256" key="2">
    <source>
        <dbReference type="ARBA" id="ARBA00010214"/>
    </source>
</evidence>
<comment type="similarity">
    <text evidence="2">Belongs to the RibF family.</text>
</comment>
<dbReference type="Gene3D" id="3.40.50.620">
    <property type="entry name" value="HUPs"/>
    <property type="match status" value="1"/>
</dbReference>
<dbReference type="CDD" id="cd02064">
    <property type="entry name" value="FAD_synthetase_N"/>
    <property type="match status" value="1"/>
</dbReference>
<proteinExistence type="inferred from homology"/>
<evidence type="ECO:0000259" key="12">
    <source>
        <dbReference type="Pfam" id="PF06574"/>
    </source>
</evidence>
<dbReference type="InterPro" id="IPR015864">
    <property type="entry name" value="FAD_synthase"/>
</dbReference>
<keyword evidence="4" id="KW-0285">Flavoprotein</keyword>
<evidence type="ECO:0000256" key="7">
    <source>
        <dbReference type="ARBA" id="ARBA00022695"/>
    </source>
</evidence>
<keyword evidence="14" id="KW-1185">Reference proteome</keyword>
<keyword evidence="8" id="KW-0547">Nucleotide-binding</keyword>